<evidence type="ECO:0000256" key="9">
    <source>
        <dbReference type="ARBA" id="ARBA00022840"/>
    </source>
</evidence>
<keyword evidence="3" id="KW-1003">Cell membrane</keyword>
<keyword evidence="11" id="KW-0472">Membrane</keyword>
<dbReference type="EMBL" id="AYCK01018338">
    <property type="status" value="NOT_ANNOTATED_CDS"/>
    <property type="molecule type" value="Genomic_DNA"/>
</dbReference>
<evidence type="ECO:0000313" key="16">
    <source>
        <dbReference type="Ensembl" id="ENSPFOP00000027319.1"/>
    </source>
</evidence>
<evidence type="ECO:0000256" key="11">
    <source>
        <dbReference type="ARBA" id="ARBA00023136"/>
    </source>
</evidence>
<dbReference type="EMBL" id="AYCK01018331">
    <property type="status" value="NOT_ANNOTATED_CDS"/>
    <property type="molecule type" value="Genomic_DNA"/>
</dbReference>
<dbReference type="STRING" id="48698.ENSPFOP00000027319"/>
<evidence type="ECO:0000256" key="7">
    <source>
        <dbReference type="ARBA" id="ARBA00022737"/>
    </source>
</evidence>
<reference evidence="16" key="2">
    <citation type="submission" date="2025-08" db="UniProtKB">
        <authorList>
            <consortium name="Ensembl"/>
        </authorList>
    </citation>
    <scope>IDENTIFICATION</scope>
</reference>
<keyword evidence="7" id="KW-0677">Repeat</keyword>
<dbReference type="InterPro" id="IPR051261">
    <property type="entry name" value="NLR"/>
</dbReference>
<dbReference type="EMBL" id="AYCK01018337">
    <property type="status" value="NOT_ANNOTATED_CDS"/>
    <property type="molecule type" value="Genomic_DNA"/>
</dbReference>
<keyword evidence="4" id="KW-0963">Cytoplasm</keyword>
<dbReference type="Pfam" id="PF17776">
    <property type="entry name" value="NLRC4_HD2"/>
    <property type="match status" value="1"/>
</dbReference>
<proteinExistence type="predicted"/>
<dbReference type="SUPFAM" id="SSF47986">
    <property type="entry name" value="DEATH domain"/>
    <property type="match status" value="1"/>
</dbReference>
<evidence type="ECO:0000256" key="2">
    <source>
        <dbReference type="ARBA" id="ARBA00004496"/>
    </source>
</evidence>
<dbReference type="Pfam" id="PF05729">
    <property type="entry name" value="NACHT"/>
    <property type="match status" value="1"/>
</dbReference>
<dbReference type="SMART" id="SM01288">
    <property type="entry name" value="FISNA"/>
    <property type="match status" value="1"/>
</dbReference>
<keyword evidence="13" id="KW-0449">Lipoprotein</keyword>
<dbReference type="Pfam" id="PF17779">
    <property type="entry name" value="WHD_NOD2"/>
    <property type="match status" value="1"/>
</dbReference>
<evidence type="ECO:0000313" key="17">
    <source>
        <dbReference type="Proteomes" id="UP000028760"/>
    </source>
</evidence>
<evidence type="ECO:0000259" key="14">
    <source>
        <dbReference type="PROSITE" id="PS50209"/>
    </source>
</evidence>
<evidence type="ECO:0000256" key="1">
    <source>
        <dbReference type="ARBA" id="ARBA00004236"/>
    </source>
</evidence>
<evidence type="ECO:0000256" key="10">
    <source>
        <dbReference type="ARBA" id="ARBA00022859"/>
    </source>
</evidence>
<dbReference type="InterPro" id="IPR007111">
    <property type="entry name" value="NACHT_NTPase"/>
</dbReference>
<dbReference type="InterPro" id="IPR041075">
    <property type="entry name" value="NOD1/2_WH"/>
</dbReference>
<dbReference type="Pfam" id="PF00619">
    <property type="entry name" value="CARD"/>
    <property type="match status" value="1"/>
</dbReference>
<keyword evidence="5" id="KW-0399">Innate immunity</keyword>
<dbReference type="GO" id="GO:0005524">
    <property type="term" value="F:ATP binding"/>
    <property type="evidence" value="ECO:0007669"/>
    <property type="project" value="UniProtKB-KW"/>
</dbReference>
<reference evidence="17" key="1">
    <citation type="submission" date="2013-10" db="EMBL/GenBank/DDBJ databases">
        <authorList>
            <person name="Schartl M."/>
            <person name="Warren W."/>
        </authorList>
    </citation>
    <scope>NUCLEOTIDE SEQUENCE [LARGE SCALE GENOMIC DNA]</scope>
    <source>
        <strain evidence="17">female</strain>
    </source>
</reference>
<dbReference type="InterPro" id="IPR029495">
    <property type="entry name" value="NACHT-assoc"/>
</dbReference>
<keyword evidence="10" id="KW-0391">Immunity</keyword>
<dbReference type="Gene3D" id="1.10.533.10">
    <property type="entry name" value="Death Domain, Fas"/>
    <property type="match status" value="1"/>
</dbReference>
<dbReference type="PROSITE" id="PS50837">
    <property type="entry name" value="NACHT"/>
    <property type="match status" value="1"/>
</dbReference>
<organism evidence="16 17">
    <name type="scientific">Poecilia formosa</name>
    <name type="common">Amazon molly</name>
    <name type="synonym">Limia formosa</name>
    <dbReference type="NCBI Taxonomy" id="48698"/>
    <lineage>
        <taxon>Eukaryota</taxon>
        <taxon>Metazoa</taxon>
        <taxon>Chordata</taxon>
        <taxon>Craniata</taxon>
        <taxon>Vertebrata</taxon>
        <taxon>Euteleostomi</taxon>
        <taxon>Actinopterygii</taxon>
        <taxon>Neopterygii</taxon>
        <taxon>Teleostei</taxon>
        <taxon>Neoteleostei</taxon>
        <taxon>Acanthomorphata</taxon>
        <taxon>Ovalentaria</taxon>
        <taxon>Atherinomorphae</taxon>
        <taxon>Cyprinodontiformes</taxon>
        <taxon>Poeciliidae</taxon>
        <taxon>Poeciliinae</taxon>
        <taxon>Poecilia</taxon>
    </lineage>
</organism>
<dbReference type="InterPro" id="IPR001315">
    <property type="entry name" value="CARD"/>
</dbReference>
<dbReference type="SUPFAM" id="SSF52540">
    <property type="entry name" value="P-loop containing nucleoside triphosphate hydrolases"/>
    <property type="match status" value="1"/>
</dbReference>
<dbReference type="eggNOG" id="ENOG502SBIG">
    <property type="taxonomic scope" value="Eukaryota"/>
</dbReference>
<dbReference type="Pfam" id="PF14484">
    <property type="entry name" value="FISNA"/>
    <property type="match status" value="1"/>
</dbReference>
<keyword evidence="17" id="KW-1185">Reference proteome</keyword>
<dbReference type="InterPro" id="IPR011029">
    <property type="entry name" value="DEATH-like_dom_sf"/>
</dbReference>
<name>A0A096M7C8_POEFO</name>
<sequence length="815" mass="93506">MAQQQEVDFEKKLSDVRSEFVERVSEEILNQLLDGLEADGVFTHLGMEDILQRNQTRANKARATIDEVRMKGQRASRLMIKRLHLIDPTLSNQLGLSSDSSGPDFDVRCQSDHKETLKNAYECLCEGITEAGQETFLNEIYTELHITEGLTSEVNDEHEVRQIETASRKLNRPETTIRREDIFKVTPGNKKPIRLLTMGVAGIGKTVLTKKFILDWAEGKTNQNIQFIFPFTFRELNNLEEEKFSLVELIHYHFEDVKDAGISSFKKFQILFILDGLDESRLPLNFKKNPTLIDVTKSTSLDVLLTNLITGKLLPSALLWITTRPAAANQIIQNCVFVVTEVRGFTDPQKEEYFRKRFSDDGEKASRIISHIKTSKTLYIMCHIPVFCWITAKVLEEMMKTREEEELPKTLTEMYIKFLLLQNKIKEEKYRGKPEEDPENRNLIESLGRLALDQLLEGKLIFYDKDLKRCGIDIKDAALYSGVFTQMFKKEKGMRNISIYSFVHLSIQEFLAAVYMLHCFTSRRSEVIKTFLGEKYDETSLDEFMKKVMEKSLSSENGHLDLFVRFLHGLTVESNQRLLEDLLGQTENRPETIQRIITNLKEMNTDRISADRSINIFYCLVEMNDVSFYQEIQRLLDSGKQLSVTDCSALAFMLQMSEVLDELDLEKYNTSWDGRLRLVPAVRNCRKARLGGCEIQKAECDVVGSALKSNSHLTELEISQIIIVEGGESDMKNLSEILQSSVSKVKNLRLQDCRLSETSWTSLFSALNSNPTHLTGLDLISTNLGDSGLKELCGFLQTEGCRLEKLGYFNYRYFL</sequence>
<keyword evidence="6" id="KW-0433">Leucine-rich repeat</keyword>
<dbReference type="InterPro" id="IPR041267">
    <property type="entry name" value="NLRP_HD2"/>
</dbReference>
<dbReference type="GO" id="GO:0005886">
    <property type="term" value="C:plasma membrane"/>
    <property type="evidence" value="ECO:0007669"/>
    <property type="project" value="UniProtKB-SubCell"/>
</dbReference>
<dbReference type="Ensembl" id="ENSPFOT00000025497.1">
    <property type="protein sequence ID" value="ENSPFOP00000027319.1"/>
    <property type="gene ID" value="ENSPFOG00000022899.1"/>
</dbReference>
<evidence type="ECO:0000256" key="8">
    <source>
        <dbReference type="ARBA" id="ARBA00022741"/>
    </source>
</evidence>
<dbReference type="EMBL" id="AYCK01018335">
    <property type="status" value="NOT_ANNOTATED_CDS"/>
    <property type="molecule type" value="Genomic_DNA"/>
</dbReference>
<comment type="subcellular location">
    <subcellularLocation>
        <location evidence="1">Cell membrane</location>
    </subcellularLocation>
    <subcellularLocation>
        <location evidence="2">Cytoplasm</location>
    </subcellularLocation>
</comment>
<accession>A0A096M7C8</accession>
<feature type="domain" description="CARD" evidence="14">
    <location>
        <begin position="5"/>
        <end position="98"/>
    </location>
</feature>
<protein>
    <recommendedName>
        <fullName evidence="18">NACHT domain-containing protein</fullName>
    </recommendedName>
</protein>
<dbReference type="InterPro" id="IPR032675">
    <property type="entry name" value="LRR_dom_sf"/>
</dbReference>
<dbReference type="GeneTree" id="ENSGT01150000286915"/>
<dbReference type="SUPFAM" id="SSF52047">
    <property type="entry name" value="RNI-like"/>
    <property type="match status" value="1"/>
</dbReference>
<dbReference type="FunFam" id="3.40.50.300:FF:001524">
    <property type="entry name" value="Si:dkey-126g1.7"/>
    <property type="match status" value="1"/>
</dbReference>
<evidence type="ECO:0008006" key="18">
    <source>
        <dbReference type="Google" id="ProtNLM"/>
    </source>
</evidence>
<dbReference type="EMBL" id="AYCK01018334">
    <property type="status" value="NOT_ANNOTATED_CDS"/>
    <property type="molecule type" value="Genomic_DNA"/>
</dbReference>
<evidence type="ECO:0000256" key="12">
    <source>
        <dbReference type="ARBA" id="ARBA00023139"/>
    </source>
</evidence>
<dbReference type="AlphaFoldDB" id="A0A096M7C8"/>
<dbReference type="GO" id="GO:0005737">
    <property type="term" value="C:cytoplasm"/>
    <property type="evidence" value="ECO:0007669"/>
    <property type="project" value="UniProtKB-SubCell"/>
</dbReference>
<dbReference type="Gene3D" id="3.80.10.10">
    <property type="entry name" value="Ribonuclease Inhibitor"/>
    <property type="match status" value="1"/>
</dbReference>
<reference evidence="16" key="3">
    <citation type="submission" date="2025-09" db="UniProtKB">
        <authorList>
            <consortium name="Ensembl"/>
        </authorList>
    </citation>
    <scope>IDENTIFICATION</scope>
</reference>
<evidence type="ECO:0000256" key="13">
    <source>
        <dbReference type="ARBA" id="ARBA00023288"/>
    </source>
</evidence>
<dbReference type="EMBL" id="AYCK01018332">
    <property type="status" value="NOT_ANNOTATED_CDS"/>
    <property type="molecule type" value="Genomic_DNA"/>
</dbReference>
<dbReference type="InterPro" id="IPR027417">
    <property type="entry name" value="P-loop_NTPase"/>
</dbReference>
<evidence type="ECO:0000256" key="3">
    <source>
        <dbReference type="ARBA" id="ARBA00022475"/>
    </source>
</evidence>
<keyword evidence="8" id="KW-0547">Nucleotide-binding</keyword>
<dbReference type="EMBL" id="AYCK01018336">
    <property type="status" value="NOT_ANNOTATED_CDS"/>
    <property type="molecule type" value="Genomic_DNA"/>
</dbReference>
<evidence type="ECO:0000256" key="4">
    <source>
        <dbReference type="ARBA" id="ARBA00022490"/>
    </source>
</evidence>
<feature type="domain" description="NACHT" evidence="15">
    <location>
        <begin position="193"/>
        <end position="327"/>
    </location>
</feature>
<dbReference type="PROSITE" id="PS50209">
    <property type="entry name" value="CARD"/>
    <property type="match status" value="1"/>
</dbReference>
<dbReference type="Gene3D" id="3.40.50.300">
    <property type="entry name" value="P-loop containing nucleotide triphosphate hydrolases"/>
    <property type="match status" value="1"/>
</dbReference>
<evidence type="ECO:0000256" key="6">
    <source>
        <dbReference type="ARBA" id="ARBA00022614"/>
    </source>
</evidence>
<dbReference type="GO" id="GO:0045087">
    <property type="term" value="P:innate immune response"/>
    <property type="evidence" value="ECO:0007669"/>
    <property type="project" value="UniProtKB-KW"/>
</dbReference>
<dbReference type="GO" id="GO:0042981">
    <property type="term" value="P:regulation of apoptotic process"/>
    <property type="evidence" value="ECO:0007669"/>
    <property type="project" value="InterPro"/>
</dbReference>
<evidence type="ECO:0000259" key="15">
    <source>
        <dbReference type="PROSITE" id="PS50837"/>
    </source>
</evidence>
<dbReference type="OMA" id="CSKSECH"/>
<keyword evidence="9" id="KW-0067">ATP-binding</keyword>
<evidence type="ECO:0000256" key="5">
    <source>
        <dbReference type="ARBA" id="ARBA00022588"/>
    </source>
</evidence>
<dbReference type="EMBL" id="AYCK01018333">
    <property type="status" value="NOT_ANNOTATED_CDS"/>
    <property type="molecule type" value="Genomic_DNA"/>
</dbReference>
<dbReference type="Proteomes" id="UP000028760">
    <property type="component" value="Unassembled WGS sequence"/>
</dbReference>
<dbReference type="PANTHER" id="PTHR24106">
    <property type="entry name" value="NACHT, LRR AND CARD DOMAINS-CONTAINING"/>
    <property type="match status" value="1"/>
</dbReference>
<keyword evidence="12" id="KW-0564">Palmitate</keyword>